<organism evidence="2 3">
    <name type="scientific">Portunus trituberculatus</name>
    <name type="common">Swimming crab</name>
    <name type="synonym">Neptunus trituberculatus</name>
    <dbReference type="NCBI Taxonomy" id="210409"/>
    <lineage>
        <taxon>Eukaryota</taxon>
        <taxon>Metazoa</taxon>
        <taxon>Ecdysozoa</taxon>
        <taxon>Arthropoda</taxon>
        <taxon>Crustacea</taxon>
        <taxon>Multicrustacea</taxon>
        <taxon>Malacostraca</taxon>
        <taxon>Eumalacostraca</taxon>
        <taxon>Eucarida</taxon>
        <taxon>Decapoda</taxon>
        <taxon>Pleocyemata</taxon>
        <taxon>Brachyura</taxon>
        <taxon>Eubrachyura</taxon>
        <taxon>Portunoidea</taxon>
        <taxon>Portunidae</taxon>
        <taxon>Portuninae</taxon>
        <taxon>Portunus</taxon>
    </lineage>
</organism>
<evidence type="ECO:0000313" key="3">
    <source>
        <dbReference type="Proteomes" id="UP000324222"/>
    </source>
</evidence>
<feature type="compositionally biased region" description="Basic residues" evidence="1">
    <location>
        <begin position="122"/>
        <end position="133"/>
    </location>
</feature>
<reference evidence="2 3" key="1">
    <citation type="submission" date="2019-05" db="EMBL/GenBank/DDBJ databases">
        <title>Another draft genome of Portunus trituberculatus and its Hox gene families provides insights of decapod evolution.</title>
        <authorList>
            <person name="Jeong J.-H."/>
            <person name="Song I."/>
            <person name="Kim S."/>
            <person name="Choi T."/>
            <person name="Kim D."/>
            <person name="Ryu S."/>
            <person name="Kim W."/>
        </authorList>
    </citation>
    <scope>NUCLEOTIDE SEQUENCE [LARGE SCALE GENOMIC DNA]</scope>
    <source>
        <tissue evidence="2">Muscle</tissue>
    </source>
</reference>
<dbReference type="Proteomes" id="UP000324222">
    <property type="component" value="Unassembled WGS sequence"/>
</dbReference>
<protein>
    <submittedName>
        <fullName evidence="2">Uncharacterized protein</fullName>
    </submittedName>
</protein>
<accession>A0A5B7CQN8</accession>
<feature type="compositionally biased region" description="Basic and acidic residues" evidence="1">
    <location>
        <begin position="101"/>
        <end position="121"/>
    </location>
</feature>
<comment type="caution">
    <text evidence="2">The sequence shown here is derived from an EMBL/GenBank/DDBJ whole genome shotgun (WGS) entry which is preliminary data.</text>
</comment>
<evidence type="ECO:0000313" key="2">
    <source>
        <dbReference type="EMBL" id="MPC11505.1"/>
    </source>
</evidence>
<proteinExistence type="predicted"/>
<keyword evidence="3" id="KW-1185">Reference proteome</keyword>
<sequence>MEKSRRRLPRSLLNKENGNCAAEEKKTKVSGKLLPLQFVKTIIRVHRCNNKQFSGNTLNLLRKLCGGRMLRTQRMYPFEFFPAVCYSSLVHLGNKSPAASSERRGARYRTGEARRQAWRDKINRRKRKTMNKGRKGEGKGKVRGEKGKGTHIRTRPSVVHGNCSKRMQRWGDSLPNAGNPTHQVDSAHLRADLLIKDGTFRGRGTNSDPNPPPKNTLSLADLSDVIYRPSRVTLIAGPP</sequence>
<name>A0A5B7CQN8_PORTR</name>
<dbReference type="AlphaFoldDB" id="A0A5B7CQN8"/>
<evidence type="ECO:0000256" key="1">
    <source>
        <dbReference type="SAM" id="MobiDB-lite"/>
    </source>
</evidence>
<feature type="compositionally biased region" description="Basic and acidic residues" evidence="1">
    <location>
        <begin position="134"/>
        <end position="148"/>
    </location>
</feature>
<gene>
    <name evidence="2" type="ORF">E2C01_004172</name>
</gene>
<feature type="region of interest" description="Disordered" evidence="1">
    <location>
        <begin position="95"/>
        <end position="156"/>
    </location>
</feature>
<dbReference type="EMBL" id="VSRR010000166">
    <property type="protein sequence ID" value="MPC11505.1"/>
    <property type="molecule type" value="Genomic_DNA"/>
</dbReference>